<dbReference type="PANTHER" id="PTHR42939">
    <property type="entry name" value="ABC TRANSPORTER ATP-BINDING PROTEIN ALBC-RELATED"/>
    <property type="match status" value="1"/>
</dbReference>
<dbReference type="InterPro" id="IPR027417">
    <property type="entry name" value="P-loop_NTPase"/>
</dbReference>
<organism evidence="5 6">
    <name type="scientific">Asaia siamensis</name>
    <dbReference type="NCBI Taxonomy" id="110479"/>
    <lineage>
        <taxon>Bacteria</taxon>
        <taxon>Pseudomonadati</taxon>
        <taxon>Pseudomonadota</taxon>
        <taxon>Alphaproteobacteria</taxon>
        <taxon>Acetobacterales</taxon>
        <taxon>Acetobacteraceae</taxon>
        <taxon>Asaia</taxon>
    </lineage>
</organism>
<evidence type="ECO:0000256" key="2">
    <source>
        <dbReference type="ARBA" id="ARBA00022741"/>
    </source>
</evidence>
<evidence type="ECO:0000259" key="4">
    <source>
        <dbReference type="PROSITE" id="PS50893"/>
    </source>
</evidence>
<protein>
    <recommendedName>
        <fullName evidence="4">ABC transporter domain-containing protein</fullName>
    </recommendedName>
</protein>
<dbReference type="RefSeq" id="WP_188425532.1">
    <property type="nucleotide sequence ID" value="NZ_BMCH01000002.1"/>
</dbReference>
<dbReference type="Gene3D" id="3.40.50.300">
    <property type="entry name" value="P-loop containing nucleotide triphosphate hydrolases"/>
    <property type="match status" value="1"/>
</dbReference>
<keyword evidence="3" id="KW-0067">ATP-binding</keyword>
<dbReference type="Proteomes" id="UP000637769">
    <property type="component" value="Unassembled WGS sequence"/>
</dbReference>
<dbReference type="PANTHER" id="PTHR42939:SF1">
    <property type="entry name" value="ABC TRANSPORTER ATP-BINDING PROTEIN ALBC-RELATED"/>
    <property type="match status" value="1"/>
</dbReference>
<accession>A0ABQ1LIW5</accession>
<dbReference type="CDD" id="cd03230">
    <property type="entry name" value="ABC_DR_subfamily_A"/>
    <property type="match status" value="1"/>
</dbReference>
<keyword evidence="2" id="KW-0547">Nucleotide-binding</keyword>
<evidence type="ECO:0000256" key="1">
    <source>
        <dbReference type="ARBA" id="ARBA00022448"/>
    </source>
</evidence>
<dbReference type="InterPro" id="IPR051782">
    <property type="entry name" value="ABC_Transporter_VariousFunc"/>
</dbReference>
<dbReference type="Pfam" id="PF00005">
    <property type="entry name" value="ABC_tran"/>
    <property type="match status" value="1"/>
</dbReference>
<dbReference type="EMBL" id="BMCH01000002">
    <property type="protein sequence ID" value="GGC25216.1"/>
    <property type="molecule type" value="Genomic_DNA"/>
</dbReference>
<keyword evidence="1" id="KW-0813">Transport</keyword>
<evidence type="ECO:0000256" key="3">
    <source>
        <dbReference type="ARBA" id="ARBA00022840"/>
    </source>
</evidence>
<reference evidence="6" key="1">
    <citation type="journal article" date="2019" name="Int. J. Syst. Evol. Microbiol.">
        <title>The Global Catalogue of Microorganisms (GCM) 10K type strain sequencing project: providing services to taxonomists for standard genome sequencing and annotation.</title>
        <authorList>
            <consortium name="The Broad Institute Genomics Platform"/>
            <consortium name="The Broad Institute Genome Sequencing Center for Infectious Disease"/>
            <person name="Wu L."/>
            <person name="Ma J."/>
        </authorList>
    </citation>
    <scope>NUCLEOTIDE SEQUENCE [LARGE SCALE GENOMIC DNA]</scope>
    <source>
        <strain evidence="6">CCM 7132</strain>
    </source>
</reference>
<dbReference type="PROSITE" id="PS50893">
    <property type="entry name" value="ABC_TRANSPORTER_2"/>
    <property type="match status" value="1"/>
</dbReference>
<name>A0ABQ1LIW5_9PROT</name>
<evidence type="ECO:0000313" key="5">
    <source>
        <dbReference type="EMBL" id="GGC25216.1"/>
    </source>
</evidence>
<evidence type="ECO:0000313" key="6">
    <source>
        <dbReference type="Proteomes" id="UP000637769"/>
    </source>
</evidence>
<sequence>MTAILRCSDLCVAYGGRPVLSSVSLSLGVGFYGLWGANGTGKSTLLRMLSGSARPDHGDVWINGKHLVRDDVAARQSLAYVPDEAVVYPFMTGHDLMALCAWARKAPDIAPSIIEGFGLAPHLDKRYDALSLGTRRKMLIASAFIGEPSLLLMDEPANGLDAQSHAFFGALLAEKSRIACVLLSTHDGAFLETMGATIIRQESLGAS</sequence>
<gene>
    <name evidence="5" type="ORF">GCM10007207_08240</name>
</gene>
<proteinExistence type="predicted"/>
<dbReference type="InterPro" id="IPR003593">
    <property type="entry name" value="AAA+_ATPase"/>
</dbReference>
<dbReference type="SUPFAM" id="SSF52540">
    <property type="entry name" value="P-loop containing nucleoside triphosphate hydrolases"/>
    <property type="match status" value="1"/>
</dbReference>
<feature type="domain" description="ABC transporter" evidence="4">
    <location>
        <begin position="5"/>
        <end position="206"/>
    </location>
</feature>
<keyword evidence="6" id="KW-1185">Reference proteome</keyword>
<comment type="caution">
    <text evidence="5">The sequence shown here is derived from an EMBL/GenBank/DDBJ whole genome shotgun (WGS) entry which is preliminary data.</text>
</comment>
<dbReference type="InterPro" id="IPR003439">
    <property type="entry name" value="ABC_transporter-like_ATP-bd"/>
</dbReference>
<dbReference type="SMART" id="SM00382">
    <property type="entry name" value="AAA"/>
    <property type="match status" value="1"/>
</dbReference>